<dbReference type="Pfam" id="PF05443">
    <property type="entry name" value="ROS_MUCR"/>
    <property type="match status" value="1"/>
</dbReference>
<proteinExistence type="inferred from homology"/>
<dbReference type="GO" id="GO:0003677">
    <property type="term" value="F:DNA binding"/>
    <property type="evidence" value="ECO:0007669"/>
    <property type="project" value="InterPro"/>
</dbReference>
<name>A0A7W9EUZ6_9SPHN</name>
<sequence>MILQDVNRSMECPELVSLTAEIVAAHVSNNSVPTSDLPELIQTVHGALAALDSSTVTAAPPAVAPEQSIADDHLVCLEDGKRLKMLRRHLMIHYNMTPEQYRAKWNLPVDYPMVAPAYAARRRDLAKQIGLGTAANRKRPSA</sequence>
<dbReference type="AlphaFoldDB" id="A0A7W9EUZ6"/>
<dbReference type="Proteomes" id="UP000546200">
    <property type="component" value="Unassembled WGS sequence"/>
</dbReference>
<dbReference type="GO" id="GO:0006355">
    <property type="term" value="P:regulation of DNA-templated transcription"/>
    <property type="evidence" value="ECO:0007669"/>
    <property type="project" value="InterPro"/>
</dbReference>
<dbReference type="EMBL" id="JACIJK010000007">
    <property type="protein sequence ID" value="MBB5715716.1"/>
    <property type="molecule type" value="Genomic_DNA"/>
</dbReference>
<organism evidence="2 3">
    <name type="scientific">Sphingomonas aerophila</name>
    <dbReference type="NCBI Taxonomy" id="1344948"/>
    <lineage>
        <taxon>Bacteria</taxon>
        <taxon>Pseudomonadati</taxon>
        <taxon>Pseudomonadota</taxon>
        <taxon>Alphaproteobacteria</taxon>
        <taxon>Sphingomonadales</taxon>
        <taxon>Sphingomonadaceae</taxon>
        <taxon>Sphingomonas</taxon>
    </lineage>
</organism>
<evidence type="ECO:0000313" key="2">
    <source>
        <dbReference type="EMBL" id="MBB5715716.1"/>
    </source>
</evidence>
<keyword evidence="3" id="KW-1185">Reference proteome</keyword>
<evidence type="ECO:0000256" key="1">
    <source>
        <dbReference type="ARBA" id="ARBA00007031"/>
    </source>
</evidence>
<dbReference type="GO" id="GO:0008270">
    <property type="term" value="F:zinc ion binding"/>
    <property type="evidence" value="ECO:0007669"/>
    <property type="project" value="InterPro"/>
</dbReference>
<evidence type="ECO:0000313" key="3">
    <source>
        <dbReference type="Proteomes" id="UP000546200"/>
    </source>
</evidence>
<comment type="similarity">
    <text evidence="1">Belongs to the ros/MucR family.</text>
</comment>
<gene>
    <name evidence="2" type="ORF">FHS94_002571</name>
</gene>
<reference evidence="2 3" key="1">
    <citation type="submission" date="2020-08" db="EMBL/GenBank/DDBJ databases">
        <title>Genomic Encyclopedia of Type Strains, Phase IV (KMG-IV): sequencing the most valuable type-strain genomes for metagenomic binning, comparative biology and taxonomic classification.</title>
        <authorList>
            <person name="Goeker M."/>
        </authorList>
    </citation>
    <scope>NUCLEOTIDE SEQUENCE [LARGE SCALE GENOMIC DNA]</scope>
    <source>
        <strain evidence="2 3">DSM 100044</strain>
    </source>
</reference>
<dbReference type="InterPro" id="IPR008807">
    <property type="entry name" value="ROS_MUCR"/>
</dbReference>
<comment type="caution">
    <text evidence="2">The sequence shown here is derived from an EMBL/GenBank/DDBJ whole genome shotgun (WGS) entry which is preliminary data.</text>
</comment>
<protein>
    <submittedName>
        <fullName evidence="2">Putative transcriptional regulator</fullName>
    </submittedName>
</protein>
<dbReference type="InterPro" id="IPR041920">
    <property type="entry name" value="ROS/MUCR_sf"/>
</dbReference>
<dbReference type="Gene3D" id="1.10.10.1550">
    <property type="entry name" value="ROS/MUCR transcriptional regulator protein"/>
    <property type="match status" value="1"/>
</dbReference>
<accession>A0A7W9EUZ6</accession>